<evidence type="ECO:0000256" key="8">
    <source>
        <dbReference type="PIRSR" id="PIRSR608901-2"/>
    </source>
</evidence>
<keyword evidence="7" id="KW-0106">Calcium</keyword>
<dbReference type="PANTHER" id="PTHR46187:SF1">
    <property type="entry name" value="ALKALINE PHYTOCERAMIDASE"/>
    <property type="match status" value="1"/>
</dbReference>
<dbReference type="PANTHER" id="PTHR46187">
    <property type="entry name" value="ALKALINE CERAMIDASE 3"/>
    <property type="match status" value="1"/>
</dbReference>
<comment type="subcellular location">
    <subcellularLocation>
        <location evidence="1">Membrane</location>
        <topology evidence="1">Multi-pass membrane protein</topology>
    </subcellularLocation>
</comment>
<organism evidence="10 11">
    <name type="scientific">Claviceps pusilla</name>
    <dbReference type="NCBI Taxonomy" id="123648"/>
    <lineage>
        <taxon>Eukaryota</taxon>
        <taxon>Fungi</taxon>
        <taxon>Dikarya</taxon>
        <taxon>Ascomycota</taxon>
        <taxon>Pezizomycotina</taxon>
        <taxon>Sordariomycetes</taxon>
        <taxon>Hypocreomycetidae</taxon>
        <taxon>Hypocreales</taxon>
        <taxon>Clavicipitaceae</taxon>
        <taxon>Claviceps</taxon>
    </lineage>
</organism>
<dbReference type="GO" id="GO:0046872">
    <property type="term" value="F:metal ion binding"/>
    <property type="evidence" value="ECO:0007669"/>
    <property type="project" value="UniProtKB-KW"/>
</dbReference>
<dbReference type="GO" id="GO:0016811">
    <property type="term" value="F:hydrolase activity, acting on carbon-nitrogen (but not peptide) bonds, in linear amides"/>
    <property type="evidence" value="ECO:0007669"/>
    <property type="project" value="InterPro"/>
</dbReference>
<evidence type="ECO:0000256" key="2">
    <source>
        <dbReference type="ARBA" id="ARBA00009780"/>
    </source>
</evidence>
<name>A0A9P7T0U4_9HYPO</name>
<comment type="similarity">
    <text evidence="2">Belongs to the alkaline ceramidase family.</text>
</comment>
<feature type="binding site" evidence="7">
    <location>
        <position position="30"/>
    </location>
    <ligand>
        <name>Ca(2+)</name>
        <dbReference type="ChEBI" id="CHEBI:29108"/>
    </ligand>
</feature>
<feature type="transmembrane region" description="Helical" evidence="9">
    <location>
        <begin position="150"/>
        <end position="166"/>
    </location>
</feature>
<feature type="transmembrane region" description="Helical" evidence="9">
    <location>
        <begin position="187"/>
        <end position="205"/>
    </location>
</feature>
<feature type="transmembrane region" description="Helical" evidence="9">
    <location>
        <begin position="72"/>
        <end position="91"/>
    </location>
</feature>
<keyword evidence="3 9" id="KW-0812">Transmembrane</keyword>
<dbReference type="OrthoDB" id="187171at2759"/>
<evidence type="ECO:0000256" key="1">
    <source>
        <dbReference type="ARBA" id="ARBA00004141"/>
    </source>
</evidence>
<keyword evidence="7" id="KW-0479">Metal-binding</keyword>
<comment type="caution">
    <text evidence="10">The sequence shown here is derived from an EMBL/GenBank/DDBJ whole genome shotgun (WGS) entry which is preliminary data.</text>
</comment>
<feature type="binding site" evidence="8">
    <location>
        <position position="90"/>
    </location>
    <ligand>
        <name>Zn(2+)</name>
        <dbReference type="ChEBI" id="CHEBI:29105"/>
        <note>catalytic</note>
    </ligand>
</feature>
<evidence type="ECO:0000256" key="6">
    <source>
        <dbReference type="ARBA" id="ARBA00023136"/>
    </source>
</evidence>
<dbReference type="Pfam" id="PF05875">
    <property type="entry name" value="Ceramidase"/>
    <property type="match status" value="1"/>
</dbReference>
<evidence type="ECO:0000313" key="10">
    <source>
        <dbReference type="EMBL" id="KAG6013792.1"/>
    </source>
</evidence>
<dbReference type="GO" id="GO:0046514">
    <property type="term" value="P:ceramide catabolic process"/>
    <property type="evidence" value="ECO:0007669"/>
    <property type="project" value="TreeGrafter"/>
</dbReference>
<evidence type="ECO:0000256" key="5">
    <source>
        <dbReference type="ARBA" id="ARBA00022989"/>
    </source>
</evidence>
<dbReference type="EMBL" id="SRPW01000545">
    <property type="protein sequence ID" value="KAG6013792.1"/>
    <property type="molecule type" value="Genomic_DNA"/>
</dbReference>
<evidence type="ECO:0000256" key="7">
    <source>
        <dbReference type="PIRSR" id="PIRSR608901-1"/>
    </source>
</evidence>
<feature type="binding site" evidence="8">
    <location>
        <position position="233"/>
    </location>
    <ligand>
        <name>Zn(2+)</name>
        <dbReference type="ChEBI" id="CHEBI:29105"/>
        <note>catalytic</note>
    </ligand>
</feature>
<keyword evidence="5 9" id="KW-1133">Transmembrane helix</keyword>
<keyword evidence="8" id="KW-0862">Zinc</keyword>
<dbReference type="AlphaFoldDB" id="A0A9P7T0U4"/>
<accession>A0A9P7T0U4</accession>
<dbReference type="GO" id="GO:0046513">
    <property type="term" value="P:ceramide biosynthetic process"/>
    <property type="evidence" value="ECO:0007669"/>
    <property type="project" value="TreeGrafter"/>
</dbReference>
<feature type="binding site" evidence="8">
    <location>
        <position position="237"/>
    </location>
    <ligand>
        <name>Zn(2+)</name>
        <dbReference type="ChEBI" id="CHEBI:29105"/>
        <note>catalytic</note>
    </ligand>
</feature>
<evidence type="ECO:0000256" key="4">
    <source>
        <dbReference type="ARBA" id="ARBA00022801"/>
    </source>
</evidence>
<gene>
    <name evidence="10" type="ORF">E4U43_007109</name>
</gene>
<evidence type="ECO:0000313" key="11">
    <source>
        <dbReference type="Proteomes" id="UP000748025"/>
    </source>
</evidence>
<sequence>MGHHNIRFDGDPYSLAGAWSPPTSRANFCEEDYALTFYLTEFINSLTNIAYVYFALRYMYGPGSRGLLSPRWDVMSLALLFLGIASFSFHATLRQTLEFADELSMLGLTWSMLQVTCAIRTSPTRRLVASVGLAVGFTSFIVFYLQSPKIIYQVLAFVFSLFLLVLRSQYLFHWLQPGFAPAKKRDWMVRTWRAIATGVLAYVIWNIDLEYCAQLRRIRQRVGLPWAWLLELHGWWHVLTAIATSQFMDVAREMSQEGERRDQKKA</sequence>
<feature type="binding site" evidence="7">
    <location>
        <position position="41"/>
    </location>
    <ligand>
        <name>Ca(2+)</name>
        <dbReference type="ChEBI" id="CHEBI:29108"/>
    </ligand>
</feature>
<evidence type="ECO:0008006" key="12">
    <source>
        <dbReference type="Google" id="ProtNLM"/>
    </source>
</evidence>
<keyword evidence="4" id="KW-0378">Hydrolase</keyword>
<feature type="transmembrane region" description="Helical" evidence="9">
    <location>
        <begin position="42"/>
        <end position="60"/>
    </location>
</feature>
<evidence type="ECO:0000256" key="3">
    <source>
        <dbReference type="ARBA" id="ARBA00022692"/>
    </source>
</evidence>
<protein>
    <recommendedName>
        <fullName evidence="12">YPC1-Alkaline Ceramidase</fullName>
    </recommendedName>
</protein>
<comment type="cofactor">
    <cofactor evidence="8">
        <name>Zn(2+)</name>
        <dbReference type="ChEBI" id="CHEBI:29105"/>
    </cofactor>
</comment>
<keyword evidence="6 9" id="KW-0472">Membrane</keyword>
<dbReference type="GO" id="GO:0005789">
    <property type="term" value="C:endoplasmic reticulum membrane"/>
    <property type="evidence" value="ECO:0007669"/>
    <property type="project" value="TreeGrafter"/>
</dbReference>
<keyword evidence="11" id="KW-1185">Reference proteome</keyword>
<reference evidence="10" key="1">
    <citation type="journal article" date="2020" name="bioRxiv">
        <title>Whole genome comparisons of ergot fungi reveals the divergence and evolution of species within the genus Claviceps are the result of varying mechanisms driving genome evolution and host range expansion.</title>
        <authorList>
            <person name="Wyka S.A."/>
            <person name="Mondo S.J."/>
            <person name="Liu M."/>
            <person name="Dettman J."/>
            <person name="Nalam V."/>
            <person name="Broders K.D."/>
        </authorList>
    </citation>
    <scope>NUCLEOTIDE SEQUENCE</scope>
    <source>
        <strain evidence="10">CCC 602</strain>
    </source>
</reference>
<feature type="transmembrane region" description="Helical" evidence="9">
    <location>
        <begin position="127"/>
        <end position="144"/>
    </location>
</feature>
<dbReference type="Proteomes" id="UP000748025">
    <property type="component" value="Unassembled WGS sequence"/>
</dbReference>
<dbReference type="InterPro" id="IPR008901">
    <property type="entry name" value="ACER"/>
</dbReference>
<proteinExistence type="inferred from homology"/>
<evidence type="ECO:0000256" key="9">
    <source>
        <dbReference type="SAM" id="Phobius"/>
    </source>
</evidence>